<name>A0A9D9I8Z2_9BACT</name>
<accession>A0A9D9I8Z2</accession>
<keyword evidence="1" id="KW-0805">Transcription regulation</keyword>
<organism evidence="5 6">
    <name type="scientific">Candidatus Cryptobacteroides faecipullorum</name>
    <dbReference type="NCBI Taxonomy" id="2840764"/>
    <lineage>
        <taxon>Bacteria</taxon>
        <taxon>Pseudomonadati</taxon>
        <taxon>Bacteroidota</taxon>
        <taxon>Bacteroidia</taxon>
        <taxon>Bacteroidales</taxon>
        <taxon>Candidatus Cryptobacteroides</taxon>
    </lineage>
</organism>
<dbReference type="EMBL" id="JADIMH010000031">
    <property type="protein sequence ID" value="MBO8467201.1"/>
    <property type="molecule type" value="Genomic_DNA"/>
</dbReference>
<reference evidence="5" key="2">
    <citation type="journal article" date="2021" name="PeerJ">
        <title>Extensive microbial diversity within the chicken gut microbiome revealed by metagenomics and culture.</title>
        <authorList>
            <person name="Gilroy R."/>
            <person name="Ravi A."/>
            <person name="Getino M."/>
            <person name="Pursley I."/>
            <person name="Horton D.L."/>
            <person name="Alikhan N.F."/>
            <person name="Baker D."/>
            <person name="Gharbi K."/>
            <person name="Hall N."/>
            <person name="Watson M."/>
            <person name="Adriaenssens E.M."/>
            <person name="Foster-Nyarko E."/>
            <person name="Jarju S."/>
            <person name="Secka A."/>
            <person name="Antonio M."/>
            <person name="Oren A."/>
            <person name="Chaudhuri R.R."/>
            <person name="La Ragione R."/>
            <person name="Hildebrand F."/>
            <person name="Pallen M.J."/>
        </authorList>
    </citation>
    <scope>NUCLEOTIDE SEQUENCE</scope>
    <source>
        <strain evidence="5">B1-15692</strain>
    </source>
</reference>
<dbReference type="GO" id="GO:0003677">
    <property type="term" value="F:DNA binding"/>
    <property type="evidence" value="ECO:0007669"/>
    <property type="project" value="UniProtKB-KW"/>
</dbReference>
<keyword evidence="3" id="KW-0804">Transcription</keyword>
<dbReference type="InterPro" id="IPR036388">
    <property type="entry name" value="WH-like_DNA-bd_sf"/>
</dbReference>
<dbReference type="PANTHER" id="PTHR33204">
    <property type="entry name" value="TRANSCRIPTIONAL REGULATOR, MARR FAMILY"/>
    <property type="match status" value="1"/>
</dbReference>
<dbReference type="InterPro" id="IPR036390">
    <property type="entry name" value="WH_DNA-bd_sf"/>
</dbReference>
<dbReference type="Gene3D" id="1.10.10.10">
    <property type="entry name" value="Winged helix-like DNA-binding domain superfamily/Winged helix DNA-binding domain"/>
    <property type="match status" value="1"/>
</dbReference>
<dbReference type="AlphaFoldDB" id="A0A9D9I8Z2"/>
<dbReference type="PANTHER" id="PTHR33204:SF39">
    <property type="entry name" value="TRANSCRIPTIONAL REGULATORY PROTEIN"/>
    <property type="match status" value="1"/>
</dbReference>
<dbReference type="PROSITE" id="PS51118">
    <property type="entry name" value="HTH_HXLR"/>
    <property type="match status" value="1"/>
</dbReference>
<evidence type="ECO:0000256" key="3">
    <source>
        <dbReference type="ARBA" id="ARBA00023163"/>
    </source>
</evidence>
<evidence type="ECO:0000256" key="1">
    <source>
        <dbReference type="ARBA" id="ARBA00023015"/>
    </source>
</evidence>
<reference evidence="5" key="1">
    <citation type="submission" date="2020-10" db="EMBL/GenBank/DDBJ databases">
        <authorList>
            <person name="Gilroy R."/>
        </authorList>
    </citation>
    <scope>NUCLEOTIDE SEQUENCE</scope>
    <source>
        <strain evidence="5">B1-15692</strain>
    </source>
</reference>
<dbReference type="Pfam" id="PF01638">
    <property type="entry name" value="HxlR"/>
    <property type="match status" value="1"/>
</dbReference>
<evidence type="ECO:0000313" key="6">
    <source>
        <dbReference type="Proteomes" id="UP000823660"/>
    </source>
</evidence>
<comment type="caution">
    <text evidence="5">The sequence shown here is derived from an EMBL/GenBank/DDBJ whole genome shotgun (WGS) entry which is preliminary data.</text>
</comment>
<gene>
    <name evidence="5" type="ORF">IAB99_05490</name>
</gene>
<keyword evidence="2" id="KW-0238">DNA-binding</keyword>
<dbReference type="Proteomes" id="UP000823660">
    <property type="component" value="Unassembled WGS sequence"/>
</dbReference>
<evidence type="ECO:0000313" key="5">
    <source>
        <dbReference type="EMBL" id="MBO8467201.1"/>
    </source>
</evidence>
<dbReference type="SUPFAM" id="SSF46785">
    <property type="entry name" value="Winged helix' DNA-binding domain"/>
    <property type="match status" value="1"/>
</dbReference>
<dbReference type="InterPro" id="IPR002577">
    <property type="entry name" value="HTH_HxlR"/>
</dbReference>
<protein>
    <submittedName>
        <fullName evidence="5">Helix-turn-helix transcriptional regulator</fullName>
    </submittedName>
</protein>
<evidence type="ECO:0000256" key="2">
    <source>
        <dbReference type="ARBA" id="ARBA00023125"/>
    </source>
</evidence>
<evidence type="ECO:0000259" key="4">
    <source>
        <dbReference type="PROSITE" id="PS51118"/>
    </source>
</evidence>
<feature type="domain" description="HTH hxlR-type" evidence="4">
    <location>
        <begin position="14"/>
        <end position="115"/>
    </location>
</feature>
<sequence>MNRTTIEDAVFPDCPIRNILARLCDKWSLLVLYTLNKTGKEPVRFKELQRGIPDISQKMLTVTLRTLEEDGYVTRTIYPEVPPRVEYALTERAGSLLPHINALIEWALENKDSIMADRKAFKDSPGAASFANGKMRGGQ</sequence>
<proteinExistence type="predicted"/>